<dbReference type="Proteomes" id="UP001430953">
    <property type="component" value="Unassembled WGS sequence"/>
</dbReference>
<gene>
    <name evidence="1" type="ORF">PUN28_002318</name>
</gene>
<dbReference type="AlphaFoldDB" id="A0AAW2GTF8"/>
<protein>
    <submittedName>
        <fullName evidence="1">Uncharacterized protein</fullName>
    </submittedName>
</protein>
<proteinExistence type="predicted"/>
<sequence length="133" mass="15529">MRPANCSHRIAQIQLNLLFARKFYCLLNDLFEKNFILRFSYLKVLTNENYSDELQVNDGFLSIVFSRNFSQDAHKVTLRSLPREFIGGKPSTIQGEINFDSAASLNKEKKKRKFSETVFRNFKCIAKYDNIFG</sequence>
<evidence type="ECO:0000313" key="1">
    <source>
        <dbReference type="EMBL" id="KAL0130590.1"/>
    </source>
</evidence>
<dbReference type="EMBL" id="JADYXP020000002">
    <property type="protein sequence ID" value="KAL0130590.1"/>
    <property type="molecule type" value="Genomic_DNA"/>
</dbReference>
<organism evidence="1 2">
    <name type="scientific">Cardiocondyla obscurior</name>
    <dbReference type="NCBI Taxonomy" id="286306"/>
    <lineage>
        <taxon>Eukaryota</taxon>
        <taxon>Metazoa</taxon>
        <taxon>Ecdysozoa</taxon>
        <taxon>Arthropoda</taxon>
        <taxon>Hexapoda</taxon>
        <taxon>Insecta</taxon>
        <taxon>Pterygota</taxon>
        <taxon>Neoptera</taxon>
        <taxon>Endopterygota</taxon>
        <taxon>Hymenoptera</taxon>
        <taxon>Apocrita</taxon>
        <taxon>Aculeata</taxon>
        <taxon>Formicoidea</taxon>
        <taxon>Formicidae</taxon>
        <taxon>Myrmicinae</taxon>
        <taxon>Cardiocondyla</taxon>
    </lineage>
</organism>
<reference evidence="1 2" key="1">
    <citation type="submission" date="2023-03" db="EMBL/GenBank/DDBJ databases">
        <title>High recombination rates correlate with genetic variation in Cardiocondyla obscurior ants.</title>
        <authorList>
            <person name="Errbii M."/>
        </authorList>
    </citation>
    <scope>NUCLEOTIDE SEQUENCE [LARGE SCALE GENOMIC DNA]</scope>
    <source>
        <strain evidence="1">Alpha-2009</strain>
        <tissue evidence="1">Whole body</tissue>
    </source>
</reference>
<keyword evidence="2" id="KW-1185">Reference proteome</keyword>
<name>A0AAW2GTF8_9HYME</name>
<accession>A0AAW2GTF8</accession>
<evidence type="ECO:0000313" key="2">
    <source>
        <dbReference type="Proteomes" id="UP001430953"/>
    </source>
</evidence>
<comment type="caution">
    <text evidence="1">The sequence shown here is derived from an EMBL/GenBank/DDBJ whole genome shotgun (WGS) entry which is preliminary data.</text>
</comment>